<organism evidence="3 4">
    <name type="scientific">Streptomyces peucetius</name>
    <dbReference type="NCBI Taxonomy" id="1950"/>
    <lineage>
        <taxon>Bacteria</taxon>
        <taxon>Bacillati</taxon>
        <taxon>Actinomycetota</taxon>
        <taxon>Actinomycetes</taxon>
        <taxon>Kitasatosporales</taxon>
        <taxon>Streptomycetaceae</taxon>
        <taxon>Streptomyces</taxon>
    </lineage>
</organism>
<protein>
    <submittedName>
        <fullName evidence="3">Phage holin family protein</fullName>
    </submittedName>
</protein>
<reference evidence="3" key="1">
    <citation type="submission" date="2022-10" db="EMBL/GenBank/DDBJ databases">
        <title>Cytochrome P450 Catalyzes Benzene Ring Formation in the Biosynthesis of Trialkyl-Substituted Aromatic Polyketides.</title>
        <authorList>
            <person name="Zhao E."/>
            <person name="Ge H."/>
        </authorList>
    </citation>
    <scope>NUCLEOTIDE SEQUENCE</scope>
    <source>
        <strain evidence="3">NA0869</strain>
    </source>
</reference>
<gene>
    <name evidence="3" type="ORF">OGH68_01375</name>
</gene>
<sequence>MATIYTDKAPPAAERRTRTGRPVEPVSVEPSGEPSIGELVGEISKDVSRLVQEEIQLAKAEIKEEATKAGKASGMLAGAGYAGHLVLLLGSLTVVFALANVMDWAWAALIVTAVWAVVGAVLFVRGRKQMRNVNLTPEQTVETLKEDARWVRNPTS</sequence>
<evidence type="ECO:0000256" key="2">
    <source>
        <dbReference type="SAM" id="Phobius"/>
    </source>
</evidence>
<evidence type="ECO:0000256" key="1">
    <source>
        <dbReference type="SAM" id="MobiDB-lite"/>
    </source>
</evidence>
<evidence type="ECO:0000313" key="3">
    <source>
        <dbReference type="EMBL" id="UYQ60258.1"/>
    </source>
</evidence>
<evidence type="ECO:0000313" key="4">
    <source>
        <dbReference type="Proteomes" id="UP001163878"/>
    </source>
</evidence>
<dbReference type="EMBL" id="CP107567">
    <property type="protein sequence ID" value="UYQ60258.1"/>
    <property type="molecule type" value="Genomic_DNA"/>
</dbReference>
<dbReference type="Pfam" id="PF07332">
    <property type="entry name" value="Phage_holin_3_6"/>
    <property type="match status" value="1"/>
</dbReference>
<dbReference type="RefSeq" id="WP_264241405.1">
    <property type="nucleotide sequence ID" value="NZ_CP107567.1"/>
</dbReference>
<feature type="transmembrane region" description="Helical" evidence="2">
    <location>
        <begin position="104"/>
        <end position="124"/>
    </location>
</feature>
<dbReference type="InterPro" id="IPR009937">
    <property type="entry name" value="Phage_holin_3_6"/>
</dbReference>
<keyword evidence="2" id="KW-1133">Transmembrane helix</keyword>
<feature type="region of interest" description="Disordered" evidence="1">
    <location>
        <begin position="1"/>
        <end position="34"/>
    </location>
</feature>
<name>A0ABY6HZV7_STRPE</name>
<feature type="transmembrane region" description="Helical" evidence="2">
    <location>
        <begin position="78"/>
        <end position="98"/>
    </location>
</feature>
<dbReference type="Proteomes" id="UP001163878">
    <property type="component" value="Chromosome"/>
</dbReference>
<keyword evidence="2" id="KW-0812">Transmembrane</keyword>
<keyword evidence="2" id="KW-0472">Membrane</keyword>
<proteinExistence type="predicted"/>
<accession>A0ABY6HZV7</accession>
<keyword evidence="4" id="KW-1185">Reference proteome</keyword>